<dbReference type="OMA" id="FWSRYIK"/>
<feature type="region of interest" description="Disordered" evidence="5">
    <location>
        <begin position="260"/>
        <end position="300"/>
    </location>
</feature>
<dbReference type="InterPro" id="IPR005314">
    <property type="entry name" value="Peptidase_C50"/>
</dbReference>
<evidence type="ECO:0000256" key="2">
    <source>
        <dbReference type="ARBA" id="ARBA00012489"/>
    </source>
</evidence>
<comment type="catalytic activity">
    <reaction evidence="1">
        <text>All bonds known to be hydrolyzed by this endopeptidase have arginine in P1 and an acidic residue in P4. P6 is often occupied by an acidic residue or by a hydroxy-amino-acid residue, the phosphorylation of which enhances cleavage.</text>
        <dbReference type="EC" id="3.4.22.49"/>
    </reaction>
</comment>
<evidence type="ECO:0000313" key="8">
    <source>
        <dbReference type="Proteomes" id="UP000016923"/>
    </source>
</evidence>
<feature type="compositionally biased region" description="Low complexity" evidence="5">
    <location>
        <begin position="285"/>
        <end position="300"/>
    </location>
</feature>
<dbReference type="Proteomes" id="UP000016923">
    <property type="component" value="Unassembled WGS sequence"/>
</dbReference>
<feature type="region of interest" description="Disordered" evidence="5">
    <location>
        <begin position="2087"/>
        <end position="2106"/>
    </location>
</feature>
<feature type="region of interest" description="Disordered" evidence="5">
    <location>
        <begin position="35"/>
        <end position="96"/>
    </location>
</feature>
<dbReference type="SUPFAM" id="SSF48452">
    <property type="entry name" value="TPR-like"/>
    <property type="match status" value="1"/>
</dbReference>
<feature type="compositionally biased region" description="Low complexity" evidence="5">
    <location>
        <begin position="260"/>
        <end position="272"/>
    </location>
</feature>
<evidence type="ECO:0000256" key="4">
    <source>
        <dbReference type="ARBA" id="ARBA00022829"/>
    </source>
</evidence>
<dbReference type="InterPro" id="IPR011990">
    <property type="entry name" value="TPR-like_helical_dom_sf"/>
</dbReference>
<keyword evidence="4" id="KW-0159">Chromosome partition</keyword>
<evidence type="ECO:0000259" key="6">
    <source>
        <dbReference type="PROSITE" id="PS51700"/>
    </source>
</evidence>
<dbReference type="Pfam" id="PF03568">
    <property type="entry name" value="Separin_C"/>
    <property type="match status" value="1"/>
</dbReference>
<dbReference type="PANTHER" id="PTHR12792:SF0">
    <property type="entry name" value="SEPARIN"/>
    <property type="match status" value="1"/>
</dbReference>
<proteinExistence type="predicted"/>
<dbReference type="EC" id="3.4.22.49" evidence="2"/>
<dbReference type="InterPro" id="IPR030397">
    <property type="entry name" value="SEPARIN_core_dom"/>
</dbReference>
<reference evidence="7 8" key="1">
    <citation type="journal article" date="2013" name="BMC Genomics">
        <title>The genome and transcriptome of the pine saprophyte Ophiostoma piceae, and a comparison with the bark beetle-associated pine pathogen Grosmannia clavigera.</title>
        <authorList>
            <person name="Haridas S."/>
            <person name="Wang Y."/>
            <person name="Lim L."/>
            <person name="Massoumi Alamouti S."/>
            <person name="Jackman S."/>
            <person name="Docking R."/>
            <person name="Robertson G."/>
            <person name="Birol I."/>
            <person name="Bohlmann J."/>
            <person name="Breuil C."/>
        </authorList>
    </citation>
    <scope>NUCLEOTIDE SEQUENCE [LARGE SCALE GENOMIC DNA]</scope>
    <source>
        <strain evidence="7 8">UAMH 11346</strain>
    </source>
</reference>
<feature type="compositionally biased region" description="Low complexity" evidence="5">
    <location>
        <begin position="1216"/>
        <end position="1245"/>
    </location>
</feature>
<dbReference type="eggNOG" id="KOG1849">
    <property type="taxonomic scope" value="Eukaryota"/>
</dbReference>
<feature type="compositionally biased region" description="Basic and acidic residues" evidence="5">
    <location>
        <begin position="78"/>
        <end position="96"/>
    </location>
</feature>
<dbReference type="GO" id="GO:0005737">
    <property type="term" value="C:cytoplasm"/>
    <property type="evidence" value="ECO:0007669"/>
    <property type="project" value="TreeGrafter"/>
</dbReference>
<feature type="region of interest" description="Disordered" evidence="5">
    <location>
        <begin position="2230"/>
        <end position="2253"/>
    </location>
</feature>
<dbReference type="VEuPathDB" id="FungiDB:F503_01491"/>
<name>S3CR95_OPHP1</name>
<feature type="compositionally biased region" description="Pro residues" evidence="5">
    <location>
        <begin position="118"/>
        <end position="133"/>
    </location>
</feature>
<gene>
    <name evidence="7" type="ORF">F503_01491</name>
</gene>
<evidence type="ECO:0000256" key="3">
    <source>
        <dbReference type="ARBA" id="ARBA00022801"/>
    </source>
</evidence>
<dbReference type="Gene3D" id="1.25.40.10">
    <property type="entry name" value="Tetratricopeptide repeat domain"/>
    <property type="match status" value="1"/>
</dbReference>
<feature type="domain" description="Peptidase C50" evidence="6">
    <location>
        <begin position="2080"/>
        <end position="2179"/>
    </location>
</feature>
<feature type="compositionally biased region" description="Low complexity" evidence="5">
    <location>
        <begin position="2234"/>
        <end position="2246"/>
    </location>
</feature>
<dbReference type="GO" id="GO:0051307">
    <property type="term" value="P:meiotic chromosome separation"/>
    <property type="evidence" value="ECO:0007669"/>
    <property type="project" value="TreeGrafter"/>
</dbReference>
<dbReference type="GO" id="GO:0004197">
    <property type="term" value="F:cysteine-type endopeptidase activity"/>
    <property type="evidence" value="ECO:0007669"/>
    <property type="project" value="InterPro"/>
</dbReference>
<feature type="region of interest" description="Disordered" evidence="5">
    <location>
        <begin position="115"/>
        <end position="164"/>
    </location>
</feature>
<feature type="region of interest" description="Disordered" evidence="5">
    <location>
        <begin position="2043"/>
        <end position="2075"/>
    </location>
</feature>
<feature type="region of interest" description="Disordered" evidence="5">
    <location>
        <begin position="1204"/>
        <end position="1245"/>
    </location>
</feature>
<dbReference type="EMBL" id="KE148170">
    <property type="protein sequence ID" value="EPE03155.1"/>
    <property type="molecule type" value="Genomic_DNA"/>
</dbReference>
<organism evidence="7 8">
    <name type="scientific">Ophiostoma piceae (strain UAMH 11346)</name>
    <name type="common">Sap stain fungus</name>
    <dbReference type="NCBI Taxonomy" id="1262450"/>
    <lineage>
        <taxon>Eukaryota</taxon>
        <taxon>Fungi</taxon>
        <taxon>Dikarya</taxon>
        <taxon>Ascomycota</taxon>
        <taxon>Pezizomycotina</taxon>
        <taxon>Sordariomycetes</taxon>
        <taxon>Sordariomycetidae</taxon>
        <taxon>Ophiostomatales</taxon>
        <taxon>Ophiostomataceae</taxon>
        <taxon>Ophiostoma</taxon>
    </lineage>
</organism>
<feature type="compositionally biased region" description="Low complexity" evidence="5">
    <location>
        <begin position="44"/>
        <end position="71"/>
    </location>
</feature>
<accession>S3CR95</accession>
<evidence type="ECO:0000313" key="7">
    <source>
        <dbReference type="EMBL" id="EPE03155.1"/>
    </source>
</evidence>
<keyword evidence="3" id="KW-0378">Hydrolase</keyword>
<protein>
    <recommendedName>
        <fullName evidence="2">separase</fullName>
        <ecNumber evidence="2">3.4.22.49</ecNumber>
    </recommendedName>
</protein>
<dbReference type="HOGENOM" id="CLU_000454_0_0_1"/>
<dbReference type="GO" id="GO:0006508">
    <property type="term" value="P:proteolysis"/>
    <property type="evidence" value="ECO:0007669"/>
    <property type="project" value="InterPro"/>
</dbReference>
<dbReference type="PANTHER" id="PTHR12792">
    <property type="entry name" value="EXTRA SPINDLE POLES 1-RELATED"/>
    <property type="match status" value="1"/>
</dbReference>
<dbReference type="PROSITE" id="PS51700">
    <property type="entry name" value="SEPARIN"/>
    <property type="match status" value="1"/>
</dbReference>
<feature type="region of interest" description="Disordered" evidence="5">
    <location>
        <begin position="1384"/>
        <end position="1439"/>
    </location>
</feature>
<dbReference type="GO" id="GO:0044732">
    <property type="term" value="C:mitotic spindle pole body"/>
    <property type="evidence" value="ECO:0007669"/>
    <property type="project" value="TreeGrafter"/>
</dbReference>
<keyword evidence="8" id="KW-1185">Reference proteome</keyword>
<feature type="compositionally biased region" description="Polar residues" evidence="5">
    <location>
        <begin position="2093"/>
        <end position="2106"/>
    </location>
</feature>
<dbReference type="STRING" id="1262450.S3CR95"/>
<evidence type="ECO:0000256" key="1">
    <source>
        <dbReference type="ARBA" id="ARBA00000451"/>
    </source>
</evidence>
<evidence type="ECO:0000256" key="5">
    <source>
        <dbReference type="SAM" id="MobiDB-lite"/>
    </source>
</evidence>
<dbReference type="GO" id="GO:0072686">
    <property type="term" value="C:mitotic spindle"/>
    <property type="evidence" value="ECO:0007669"/>
    <property type="project" value="TreeGrafter"/>
</dbReference>
<sequence>MATLQLHVEAVRNAVASTATCTPATVVSLKSLLRDAESSPSPPSATTAKPSRAASSSRPATAASSRPGTATAKRRPAATRDDARHDPEPTLSDKEKAQLATHVINAALKALADAAKPTPTPPAAPAEVPPTPKTPARASDDMPPKSTIRGGLRRSMSAPMSPLQPRTLNRVATSPIKPASKSTAAGSGVQTSQCLAAVECARVAFTTLRTLQDSKALALPELQLEAGMSSFVAKLLALNMLDQATRELRILKKRLQGPTAASIPTDDAAAATNVPPKTSKTGRIPKTTTTAARGTTKPTAQTAQAAESTASFAADILDYGDVSDTPISSTKLIVASQLQALRILAALRKSSYTETALPFLRRTYKFSPGHLISLCVKAASANPTEQQKFLRQMESLSQLLLSLAPSIASKEDPNATEPKLSISPLAALELQTLSLETRLRCWAMMPSQKSCDADKDVLGPFSRCLSTYARRSRSSGKATVYSSCRGFFDVIDQLIKHGQFSISRSSKSPLALTYQSLSAMARENAHLEDAIHWSSELLGLMSKTEDSAAKCCSMSAQLLSLQLKTPTKKYPKDIISLLSDVLEAIKGSLKGDTAELEELLANVCLVRKSAVNVLMSQAQSKTNTSTSNVTIPQQTKFLLEAFVYQCPRFCLRWLGKPPAAKSSTKDFLRYEQRRQLLTQSIRHTLDSAFIVTKSMIEEGRMVWEQLDSVLSDSLTVLEYLGDLKGTDASASYFVKISHFYYLGYNFLRRKNADNSDKEALKALRRAIDCIKHRPGPEREKAQLILKLERLADLAKSSGQIGEALGALQSIRSCLVDGGALAQVTTSLSSMPPGLAWATGDQVESLSRTLISIHRLEEVHMDWAYGMDDLEYAAVLEHRLHSIHGKDKLDLAHPCIEALLRIYYPTKYPIRRLRTLLRLFSANLDTADALADIIPQTKAALGLMESQGLADDAALAAYVPHYKTLATSLTGFSEGYPDLEVFQGCVLAWTALMADNPTLAELEQAIDNISEFQMHLHSISEFLRAMGRDSAITGVLELSQTLSNIVNGSCDGRALTMPLVHESAFALSSHYLRTGDSAAAEKILGEIRAFMESNSAIHMGATIRFHLTYAEYLITVGQFDEASKHLLQAKPETQNESTQSQKLGRMSGVQKRLLGAHACFLQSLVALEKGDYSTALQNGRSGVRMLFQDWSRMEKSMSRNLFPTDASLHAEGDDSSADVSASVSMSEAASHASSSPADDPDTSAASTTIATISSASPEFWALFHPLFDSMLRLSSIYAHLGLFQETMYYAEQAQKVAAVTNASLSLSQAEAWLATVHLKAGDLEKAAVFVAQARSRMVNIDQTGRKATLACDLANLYREIGDDDNENEMMQQAEHIVQHVSRLSNTDASKQEDDQEAPTKPATVRRTKAAAATKPAKTTTSKAPARASARKAATTATTTTTVTRTTRKTAVATVVAVASDTVLPSPANALTTENQTMLGLHAILMAQKAMSLLSKKDWATALSILRDTVNNSQSVVPKGQAEILAGHIALAACLLGHSTEQMARDAVFSVIQDSTLSFPAVTSGFALAGGDGTDRLSLGKSPAVNKTRAIVCTPIKSGKTASNFIEMLQEAQDCLIEAQAIAAVSGDSVTLNRISSMLQSAVIVLSATSWSKPRALGHPSYASCSVELARNMTWKRERRAVLVEKAMMTKQDIAGDISWWPAISPASSSSNSMMASARRQSFVGAGSSNAADISINRFQRDYVDIIPRDWSVISMALSENKHDLCITKLQAGQSPFVIRLPLERAISRDADNEVFNFQQGRAELLEIVKAINDSCHGARDMSVKGAKSDWWSEREELDARLKELLDNVEQIWLGGFRGIFSQHVRRPTIFARFQKTFESILDKHLPSRRSPARGKKRGGKASATSAASARVALDPRVLDLFIGLGDASADGCDFDDALDDLLYFVVDILQFHGERNAYDEIEFDAMVVETFDALYAYHTAVRETKSRQSSSAAALDDHLHSILVLDKALHVFPWESLPCMQELAVSRVPSLACLRRLIMDQKQQQQLQQQFSPDDADELKEPEHSSANKDNHRPSGFHASLSSGAYMLNPSGDLPSTETTFDGPLTSSLRGPSWTRIVGREPTEDEFEKILCEKDVMLYFGHGSGAQFIRGRTVRKLDKCRAAALLMGCSSAGLNYNGEFELHGTVWDYMLAGCPAVVGTLWDVTDKDIDRYASQAFEQWGLVPEGAFDEKASKKSSSSSSSKRSGSTTRPSAGKSSLVEALVRARDAPRFRYLTAAAVCVYGIPVYLS</sequence>
<feature type="compositionally biased region" description="Low complexity" evidence="5">
    <location>
        <begin position="1408"/>
        <end position="1439"/>
    </location>
</feature>
<feature type="compositionally biased region" description="Basic and acidic residues" evidence="5">
    <location>
        <begin position="2058"/>
        <end position="2072"/>
    </location>
</feature>
<dbReference type="GO" id="GO:0005634">
    <property type="term" value="C:nucleus"/>
    <property type="evidence" value="ECO:0007669"/>
    <property type="project" value="InterPro"/>
</dbReference>
<dbReference type="OrthoDB" id="10255632at2759"/>